<dbReference type="SUPFAM" id="SSF48726">
    <property type="entry name" value="Immunoglobulin"/>
    <property type="match status" value="2"/>
</dbReference>
<proteinExistence type="predicted"/>
<evidence type="ECO:0000313" key="12">
    <source>
        <dbReference type="RefSeq" id="XP_005749169.1"/>
    </source>
</evidence>
<dbReference type="InterPro" id="IPR052051">
    <property type="entry name" value="TCR_complex_component"/>
</dbReference>
<evidence type="ECO:0000256" key="2">
    <source>
        <dbReference type="ARBA" id="ARBA00022475"/>
    </source>
</evidence>
<evidence type="ECO:0000256" key="4">
    <source>
        <dbReference type="ARBA" id="ARBA00022859"/>
    </source>
</evidence>
<dbReference type="SMART" id="SM00406">
    <property type="entry name" value="IGv"/>
    <property type="match status" value="2"/>
</dbReference>
<evidence type="ECO:0000256" key="5">
    <source>
        <dbReference type="ARBA" id="ARBA00023136"/>
    </source>
</evidence>
<dbReference type="InterPro" id="IPR036179">
    <property type="entry name" value="Ig-like_dom_sf"/>
</dbReference>
<protein>
    <submittedName>
        <fullName evidence="12">Interleukin-1 receptor type 2-like</fullName>
    </submittedName>
</protein>
<feature type="domain" description="Ig-like" evidence="10">
    <location>
        <begin position="129"/>
        <end position="237"/>
    </location>
</feature>
<reference evidence="12" key="1">
    <citation type="submission" date="2025-08" db="UniProtKB">
        <authorList>
            <consortium name="RefSeq"/>
        </authorList>
    </citation>
    <scope>IDENTIFICATION</scope>
</reference>
<dbReference type="PROSITE" id="PS50835">
    <property type="entry name" value="IG_LIKE"/>
    <property type="match status" value="2"/>
</dbReference>
<feature type="signal peptide" evidence="9">
    <location>
        <begin position="1"/>
        <end position="16"/>
    </location>
</feature>
<dbReference type="InterPro" id="IPR003599">
    <property type="entry name" value="Ig_sub"/>
</dbReference>
<evidence type="ECO:0000256" key="1">
    <source>
        <dbReference type="ARBA" id="ARBA00004236"/>
    </source>
</evidence>
<dbReference type="GO" id="GO:0009617">
    <property type="term" value="P:response to bacterium"/>
    <property type="evidence" value="ECO:0007669"/>
    <property type="project" value="TreeGrafter"/>
</dbReference>
<evidence type="ECO:0000256" key="3">
    <source>
        <dbReference type="ARBA" id="ARBA00022729"/>
    </source>
</evidence>
<keyword evidence="7" id="KW-0325">Glycoprotein</keyword>
<keyword evidence="5 8" id="KW-0472">Membrane</keyword>
<evidence type="ECO:0000259" key="10">
    <source>
        <dbReference type="PROSITE" id="PS50835"/>
    </source>
</evidence>
<organism evidence="11 12">
    <name type="scientific">Pundamilia nyererei</name>
    <dbReference type="NCBI Taxonomy" id="303518"/>
    <lineage>
        <taxon>Eukaryota</taxon>
        <taxon>Metazoa</taxon>
        <taxon>Chordata</taxon>
        <taxon>Craniata</taxon>
        <taxon>Vertebrata</taxon>
        <taxon>Euteleostomi</taxon>
        <taxon>Actinopterygii</taxon>
        <taxon>Neopterygii</taxon>
        <taxon>Teleostei</taxon>
        <taxon>Neoteleostei</taxon>
        <taxon>Acanthomorphata</taxon>
        <taxon>Ovalentaria</taxon>
        <taxon>Cichlomorphae</taxon>
        <taxon>Cichliformes</taxon>
        <taxon>Cichlidae</taxon>
        <taxon>African cichlids</taxon>
        <taxon>Pseudocrenilabrinae</taxon>
        <taxon>Haplochromini</taxon>
        <taxon>Pundamilia</taxon>
    </lineage>
</organism>
<sequence>MVILWMVLVFLHDGYSLVPVKTAHLGEAAALTCARTTKEISSRVQWYKQSVGDALKLVVTFYGTTQPVYTPEFPESRFEARIDKHFGNLTIVKTVQEDEGYYHCEQGSCVSGEWSGMYLLVKGNTQRSSNYIVVQKQMESNPVYSGDTATLECSVFSDSENKTCPGDHNVFWFRAGSHPNIIYTDGKRHNEYENRSNPQKRCVYRFSKSVSSSDAGTYYCAVAACGEIISGNGTTLNIQEQTTQPVFIQMTILIACLAVSVIGNVFFICNRRICKKCKGIGNAVSKVQTDNLHQPTEANDEINYAALNFSARETRARRAEFAENRVLSMLS</sequence>
<dbReference type="Proteomes" id="UP000695023">
    <property type="component" value="Unplaced"/>
</dbReference>
<dbReference type="InterPro" id="IPR007110">
    <property type="entry name" value="Ig-like_dom"/>
</dbReference>
<dbReference type="CDD" id="cd00099">
    <property type="entry name" value="IgV"/>
    <property type="match status" value="1"/>
</dbReference>
<keyword evidence="3 9" id="KW-0732">Signal</keyword>
<dbReference type="SMART" id="SM00409">
    <property type="entry name" value="IG"/>
    <property type="match status" value="2"/>
</dbReference>
<dbReference type="GO" id="GO:0005886">
    <property type="term" value="C:plasma membrane"/>
    <property type="evidence" value="ECO:0007669"/>
    <property type="project" value="UniProtKB-SubCell"/>
</dbReference>
<dbReference type="InterPro" id="IPR013106">
    <property type="entry name" value="Ig_V-set"/>
</dbReference>
<dbReference type="GO" id="GO:0002376">
    <property type="term" value="P:immune system process"/>
    <property type="evidence" value="ECO:0007669"/>
    <property type="project" value="UniProtKB-KW"/>
</dbReference>
<dbReference type="RefSeq" id="XP_005749169.1">
    <property type="nucleotide sequence ID" value="XM_005749112.1"/>
</dbReference>
<evidence type="ECO:0000256" key="8">
    <source>
        <dbReference type="SAM" id="Phobius"/>
    </source>
</evidence>
<evidence type="ECO:0000256" key="6">
    <source>
        <dbReference type="ARBA" id="ARBA00023157"/>
    </source>
</evidence>
<dbReference type="AlphaFoldDB" id="A0A9Y3RY28"/>
<name>A0A9Y3RY28_9CICH</name>
<evidence type="ECO:0000256" key="7">
    <source>
        <dbReference type="ARBA" id="ARBA00023180"/>
    </source>
</evidence>
<keyword evidence="11" id="KW-1185">Reference proteome</keyword>
<keyword evidence="8" id="KW-1133">Transmembrane helix</keyword>
<dbReference type="Gene3D" id="2.60.40.10">
    <property type="entry name" value="Immunoglobulins"/>
    <property type="match status" value="2"/>
</dbReference>
<comment type="subcellular location">
    <subcellularLocation>
        <location evidence="1">Cell membrane</location>
    </subcellularLocation>
</comment>
<feature type="transmembrane region" description="Helical" evidence="8">
    <location>
        <begin position="246"/>
        <end position="269"/>
    </location>
</feature>
<accession>A0A9Y3RY28</accession>
<keyword evidence="2" id="KW-1003">Cell membrane</keyword>
<keyword evidence="6" id="KW-1015">Disulfide bond</keyword>
<dbReference type="Pfam" id="PF07686">
    <property type="entry name" value="V-set"/>
    <property type="match status" value="1"/>
</dbReference>
<dbReference type="PANTHER" id="PTHR19433:SF133">
    <property type="entry name" value="IMMUNE-TYPE RECEPTOR 5 PRECURSOR-RELATED"/>
    <property type="match status" value="1"/>
</dbReference>
<dbReference type="PANTHER" id="PTHR19433">
    <property type="entry name" value="T-CELL RECEPTOR ALPHA CHAIN V REGION-RELATED"/>
    <property type="match status" value="1"/>
</dbReference>
<gene>
    <name evidence="12" type="primary">LOC102193328</name>
</gene>
<dbReference type="InterPro" id="IPR013783">
    <property type="entry name" value="Ig-like_fold"/>
</dbReference>
<feature type="chain" id="PRO_5041304710" evidence="9">
    <location>
        <begin position="17"/>
        <end position="331"/>
    </location>
</feature>
<dbReference type="GeneID" id="102193328"/>
<evidence type="ECO:0000256" key="9">
    <source>
        <dbReference type="SAM" id="SignalP"/>
    </source>
</evidence>
<keyword evidence="4" id="KW-0391">Immunity</keyword>
<feature type="domain" description="Ig-like" evidence="10">
    <location>
        <begin position="26"/>
        <end position="104"/>
    </location>
</feature>
<keyword evidence="8" id="KW-0812">Transmembrane</keyword>
<evidence type="ECO:0000313" key="11">
    <source>
        <dbReference type="Proteomes" id="UP000695023"/>
    </source>
</evidence>